<dbReference type="InterPro" id="IPR000305">
    <property type="entry name" value="GIY-YIG_endonuc"/>
</dbReference>
<dbReference type="PANTHER" id="PTHR34477:SF1">
    <property type="entry name" value="UPF0213 PROTEIN YHBQ"/>
    <property type="match status" value="1"/>
</dbReference>
<dbReference type="SUPFAM" id="SSF82771">
    <property type="entry name" value="GIY-YIG endonuclease"/>
    <property type="match status" value="1"/>
</dbReference>
<dbReference type="Pfam" id="PF01541">
    <property type="entry name" value="GIY-YIG"/>
    <property type="match status" value="1"/>
</dbReference>
<protein>
    <submittedName>
        <fullName evidence="3">Excinuclease ABC C subunit domain protein</fullName>
    </submittedName>
</protein>
<evidence type="ECO:0000313" key="4">
    <source>
        <dbReference type="Proteomes" id="UP000034316"/>
    </source>
</evidence>
<dbReference type="Proteomes" id="UP000034316">
    <property type="component" value="Unassembled WGS sequence"/>
</dbReference>
<comment type="caution">
    <text evidence="3">The sequence shown here is derived from an EMBL/GenBank/DDBJ whole genome shotgun (WGS) entry which is preliminary data.</text>
</comment>
<gene>
    <name evidence="3" type="ORF">UR93_C0009G0034</name>
</gene>
<dbReference type="Gene3D" id="3.40.1440.10">
    <property type="entry name" value="GIY-YIG endonuclease"/>
    <property type="match status" value="1"/>
</dbReference>
<accession>A0A0G0DIX9</accession>
<evidence type="ECO:0000256" key="1">
    <source>
        <dbReference type="ARBA" id="ARBA00007435"/>
    </source>
</evidence>
<dbReference type="PANTHER" id="PTHR34477">
    <property type="entry name" value="UPF0213 PROTEIN YHBQ"/>
    <property type="match status" value="1"/>
</dbReference>
<reference evidence="3 4" key="1">
    <citation type="journal article" date="2015" name="Nature">
        <title>rRNA introns, odd ribosomes, and small enigmatic genomes across a large radiation of phyla.</title>
        <authorList>
            <person name="Brown C.T."/>
            <person name="Hug L.A."/>
            <person name="Thomas B.C."/>
            <person name="Sharon I."/>
            <person name="Castelle C.J."/>
            <person name="Singh A."/>
            <person name="Wilkins M.J."/>
            <person name="Williams K.H."/>
            <person name="Banfield J.F."/>
        </authorList>
    </citation>
    <scope>NUCLEOTIDE SEQUENCE [LARGE SCALE GENOMIC DNA]</scope>
</reference>
<name>A0A0G0DIX9_9BACT</name>
<evidence type="ECO:0000313" key="3">
    <source>
        <dbReference type="EMBL" id="KKP88746.1"/>
    </source>
</evidence>
<dbReference type="EMBL" id="LBRB01000009">
    <property type="protein sequence ID" value="KKP88746.1"/>
    <property type="molecule type" value="Genomic_DNA"/>
</dbReference>
<proteinExistence type="inferred from homology"/>
<dbReference type="STRING" id="1618333.UR93_C0009G0034"/>
<dbReference type="InterPro" id="IPR050190">
    <property type="entry name" value="UPF0213_domain"/>
</dbReference>
<dbReference type="AlphaFoldDB" id="A0A0G0DIX9"/>
<organism evidence="3 4">
    <name type="scientific">Berkelbacteria bacterium GW2011_GWA2_35_9</name>
    <dbReference type="NCBI Taxonomy" id="1618333"/>
    <lineage>
        <taxon>Bacteria</taxon>
        <taxon>Candidatus Berkelbacteria</taxon>
    </lineage>
</organism>
<comment type="similarity">
    <text evidence="1">Belongs to the UPF0213 family.</text>
</comment>
<dbReference type="PROSITE" id="PS50164">
    <property type="entry name" value="GIY_YIG"/>
    <property type="match status" value="1"/>
</dbReference>
<feature type="domain" description="GIY-YIG" evidence="2">
    <location>
        <begin position="1"/>
        <end position="78"/>
    </location>
</feature>
<dbReference type="InterPro" id="IPR035901">
    <property type="entry name" value="GIY-YIG_endonuc_sf"/>
</dbReference>
<evidence type="ECO:0000259" key="2">
    <source>
        <dbReference type="PROSITE" id="PS50164"/>
    </source>
</evidence>
<sequence>MYSLYFIRSETNNRVYVGYTSKSVDERLKEHNQGKNKWTKNNRPFKLMYFEQYYCSDDAKNREKFYKMGFGKKIKKLIIDNI</sequence>